<protein>
    <submittedName>
        <fullName evidence="4">Inositol polyphosphate 5-phosphatase OCRL-1</fullName>
    </submittedName>
</protein>
<dbReference type="Proteomes" id="UP000469558">
    <property type="component" value="Unassembled WGS sequence"/>
</dbReference>
<gene>
    <name evidence="4" type="primary">Ocrl</name>
    <name evidence="4" type="ORF">LSUE1_G006568</name>
</gene>
<dbReference type="EMBL" id="QGMK01001164">
    <property type="protein sequence ID" value="TVY73166.1"/>
    <property type="molecule type" value="Genomic_DNA"/>
</dbReference>
<comment type="caution">
    <text evidence="4">The sequence shown here is derived from an EMBL/GenBank/DDBJ whole genome shotgun (WGS) entry which is preliminary data.</text>
</comment>
<accession>A0A8T9C6Q2</accession>
<evidence type="ECO:0000259" key="3">
    <source>
        <dbReference type="SMART" id="SM00128"/>
    </source>
</evidence>
<dbReference type="AlphaFoldDB" id="A0A8T9C6Q2"/>
<evidence type="ECO:0000313" key="5">
    <source>
        <dbReference type="Proteomes" id="UP000469558"/>
    </source>
</evidence>
<keyword evidence="2" id="KW-1133">Transmembrane helix</keyword>
<dbReference type="InterPro" id="IPR046985">
    <property type="entry name" value="IP5"/>
</dbReference>
<dbReference type="SUPFAM" id="SSF56219">
    <property type="entry name" value="DNase I-like"/>
    <property type="match status" value="1"/>
</dbReference>
<sequence>MSNSTSTASLSLYILTFNCGCSPIDVDAFASQLFSGLTSPALPDLLVLSLQEIAPIPFSLIGGSYLVPYFSRFYHAVQKGARKASDATDNAPIYTPISARNTGMTGLMIFAKDPEAIKDIETGSVGVGIAEMGNKGAVGVRFAYKGTELTFVAAHLAAMEDELQRRNEDWKNIVRGLVFTSTTSDRKQNAAGEGEQRPLLSIDPRDASLYKPTSHLFVAGDLNYRTSTIKPSPTDHIESFPQPHHDSSSPQHYSNLFENDQLNCERLAGRTLQGLKEAQVTFPPTYKYDSQEPFLTPDEDLSKWHWAKHRWPSWCDRILYLDMPSWLSTKEKITVHKYSALPLQPTTDHRAVALEVSVPLILIPAPDEDEEGDDPRIHAPFAIDVDWKKRRERARMLELVAGYAGYFTTTWEGRGIVLAMAVGAVGAYFAFRAMLQM</sequence>
<feature type="transmembrane region" description="Helical" evidence="2">
    <location>
        <begin position="416"/>
        <end position="435"/>
    </location>
</feature>
<dbReference type="Gene3D" id="3.60.10.10">
    <property type="entry name" value="Endonuclease/exonuclease/phosphatase"/>
    <property type="match status" value="1"/>
</dbReference>
<dbReference type="GO" id="GO:0004439">
    <property type="term" value="F:phosphatidylinositol-4,5-bisphosphate 5-phosphatase activity"/>
    <property type="evidence" value="ECO:0007669"/>
    <property type="project" value="TreeGrafter"/>
</dbReference>
<feature type="compositionally biased region" description="Basic and acidic residues" evidence="1">
    <location>
        <begin position="233"/>
        <end position="247"/>
    </location>
</feature>
<dbReference type="OrthoDB" id="62798at2759"/>
<keyword evidence="2" id="KW-0812">Transmembrane</keyword>
<dbReference type="PANTHER" id="PTHR11200">
    <property type="entry name" value="INOSITOL 5-PHOSPHATASE"/>
    <property type="match status" value="1"/>
</dbReference>
<dbReference type="SMART" id="SM00128">
    <property type="entry name" value="IPPc"/>
    <property type="match status" value="1"/>
</dbReference>
<dbReference type="PANTHER" id="PTHR11200:SF286">
    <property type="entry name" value="5-PHOSPHATASE, PUTATIVE (AFU_ORTHOLOGUE AFUA_5G07600)-RELATED"/>
    <property type="match status" value="1"/>
</dbReference>
<evidence type="ECO:0000256" key="1">
    <source>
        <dbReference type="SAM" id="MobiDB-lite"/>
    </source>
</evidence>
<dbReference type="InterPro" id="IPR036691">
    <property type="entry name" value="Endo/exonu/phosph_ase_sf"/>
</dbReference>
<dbReference type="Pfam" id="PF22669">
    <property type="entry name" value="Exo_endo_phos2"/>
    <property type="match status" value="1"/>
</dbReference>
<proteinExistence type="predicted"/>
<name>A0A8T9C6Q2_9HELO</name>
<keyword evidence="5" id="KW-1185">Reference proteome</keyword>
<evidence type="ECO:0000313" key="4">
    <source>
        <dbReference type="EMBL" id="TVY73166.1"/>
    </source>
</evidence>
<feature type="region of interest" description="Disordered" evidence="1">
    <location>
        <begin position="184"/>
        <end position="205"/>
    </location>
</feature>
<keyword evidence="2" id="KW-0472">Membrane</keyword>
<organism evidence="4 5">
    <name type="scientific">Lachnellula suecica</name>
    <dbReference type="NCBI Taxonomy" id="602035"/>
    <lineage>
        <taxon>Eukaryota</taxon>
        <taxon>Fungi</taxon>
        <taxon>Dikarya</taxon>
        <taxon>Ascomycota</taxon>
        <taxon>Pezizomycotina</taxon>
        <taxon>Leotiomycetes</taxon>
        <taxon>Helotiales</taxon>
        <taxon>Lachnaceae</taxon>
        <taxon>Lachnellula</taxon>
    </lineage>
</organism>
<feature type="domain" description="Inositol polyphosphate-related phosphatase" evidence="3">
    <location>
        <begin position="8"/>
        <end position="364"/>
    </location>
</feature>
<reference evidence="4 5" key="1">
    <citation type="submission" date="2018-05" db="EMBL/GenBank/DDBJ databases">
        <title>Genome sequencing and assembly of the regulated plant pathogen Lachnellula willkommii and related sister species for the development of diagnostic species identification markers.</title>
        <authorList>
            <person name="Giroux E."/>
            <person name="Bilodeau G."/>
        </authorList>
    </citation>
    <scope>NUCLEOTIDE SEQUENCE [LARGE SCALE GENOMIC DNA]</scope>
    <source>
        <strain evidence="4 5">CBS 268.59</strain>
    </source>
</reference>
<dbReference type="InterPro" id="IPR000300">
    <property type="entry name" value="IPPc"/>
</dbReference>
<feature type="region of interest" description="Disordered" evidence="1">
    <location>
        <begin position="230"/>
        <end position="253"/>
    </location>
</feature>
<dbReference type="GO" id="GO:0046856">
    <property type="term" value="P:phosphatidylinositol dephosphorylation"/>
    <property type="evidence" value="ECO:0007669"/>
    <property type="project" value="InterPro"/>
</dbReference>
<evidence type="ECO:0000256" key="2">
    <source>
        <dbReference type="SAM" id="Phobius"/>
    </source>
</evidence>